<reference evidence="2" key="2">
    <citation type="submission" date="2015-01" db="EMBL/GenBank/DDBJ databases">
        <title>Evolutionary Origins and Diversification of the Mycorrhizal Mutualists.</title>
        <authorList>
            <consortium name="DOE Joint Genome Institute"/>
            <consortium name="Mycorrhizal Genomics Consortium"/>
            <person name="Kohler A."/>
            <person name="Kuo A."/>
            <person name="Nagy L.G."/>
            <person name="Floudas D."/>
            <person name="Copeland A."/>
            <person name="Barry K.W."/>
            <person name="Cichocki N."/>
            <person name="Veneault-Fourrey C."/>
            <person name="LaButti K."/>
            <person name="Lindquist E.A."/>
            <person name="Lipzen A."/>
            <person name="Lundell T."/>
            <person name="Morin E."/>
            <person name="Murat C."/>
            <person name="Riley R."/>
            <person name="Ohm R."/>
            <person name="Sun H."/>
            <person name="Tunlid A."/>
            <person name="Henrissat B."/>
            <person name="Grigoriev I.V."/>
            <person name="Hibbett D.S."/>
            <person name="Martin F."/>
        </authorList>
    </citation>
    <scope>NUCLEOTIDE SEQUENCE [LARGE SCALE GENOMIC DNA]</scope>
    <source>
        <strain evidence="2">Foug A</strain>
    </source>
</reference>
<dbReference type="EMBL" id="KN822147">
    <property type="protein sequence ID" value="KIM54795.1"/>
    <property type="molecule type" value="Genomic_DNA"/>
</dbReference>
<proteinExistence type="predicted"/>
<organism evidence="1 2">
    <name type="scientific">Scleroderma citrinum Foug A</name>
    <dbReference type="NCBI Taxonomy" id="1036808"/>
    <lineage>
        <taxon>Eukaryota</taxon>
        <taxon>Fungi</taxon>
        <taxon>Dikarya</taxon>
        <taxon>Basidiomycota</taxon>
        <taxon>Agaricomycotina</taxon>
        <taxon>Agaricomycetes</taxon>
        <taxon>Agaricomycetidae</taxon>
        <taxon>Boletales</taxon>
        <taxon>Sclerodermatineae</taxon>
        <taxon>Sclerodermataceae</taxon>
        <taxon>Scleroderma</taxon>
    </lineage>
</organism>
<sequence length="235" mass="26603">MSAICKFNNYCALLEELYNLSYAIPLPTLLPTKLAELHNDQTLLEDVWITCSEGEVPLWLKDPDVRSAIQAMLKLDHCHEEQLRLGMEADNLCRWFGHELCMVEFALRQPQYSIFHLILKQRHENICALQEQWPSPLVSAACYASEAHSASKLAASLSGSSAMNTLQWLSPILCELPVDGQVLEAEDPETIMDMEYEDPGQIALSDHLLNQVSNDIEGSVSKDEDKEPMQILFNW</sequence>
<evidence type="ECO:0000313" key="1">
    <source>
        <dbReference type="EMBL" id="KIM54795.1"/>
    </source>
</evidence>
<dbReference type="InParanoid" id="A0A0C3D1T8"/>
<evidence type="ECO:0000313" key="2">
    <source>
        <dbReference type="Proteomes" id="UP000053989"/>
    </source>
</evidence>
<dbReference type="AlphaFoldDB" id="A0A0C3D1T8"/>
<dbReference type="HOGENOM" id="CLU_041329_2_0_1"/>
<name>A0A0C3D1T8_9AGAM</name>
<accession>A0A0C3D1T8</accession>
<dbReference type="STRING" id="1036808.A0A0C3D1T8"/>
<reference evidence="1 2" key="1">
    <citation type="submission" date="2014-04" db="EMBL/GenBank/DDBJ databases">
        <authorList>
            <consortium name="DOE Joint Genome Institute"/>
            <person name="Kuo A."/>
            <person name="Kohler A."/>
            <person name="Nagy L.G."/>
            <person name="Floudas D."/>
            <person name="Copeland A."/>
            <person name="Barry K.W."/>
            <person name="Cichocki N."/>
            <person name="Veneault-Fourrey C."/>
            <person name="LaButti K."/>
            <person name="Lindquist E.A."/>
            <person name="Lipzen A."/>
            <person name="Lundell T."/>
            <person name="Morin E."/>
            <person name="Murat C."/>
            <person name="Sun H."/>
            <person name="Tunlid A."/>
            <person name="Henrissat B."/>
            <person name="Grigoriev I.V."/>
            <person name="Hibbett D.S."/>
            <person name="Martin F."/>
            <person name="Nordberg H.P."/>
            <person name="Cantor M.N."/>
            <person name="Hua S.X."/>
        </authorList>
    </citation>
    <scope>NUCLEOTIDE SEQUENCE [LARGE SCALE GENOMIC DNA]</scope>
    <source>
        <strain evidence="1 2">Foug A</strain>
    </source>
</reference>
<protein>
    <submittedName>
        <fullName evidence="1">Uncharacterized protein</fullName>
    </submittedName>
</protein>
<gene>
    <name evidence="1" type="ORF">SCLCIDRAFT_30844</name>
</gene>
<keyword evidence="2" id="KW-1185">Reference proteome</keyword>
<dbReference type="Proteomes" id="UP000053989">
    <property type="component" value="Unassembled WGS sequence"/>
</dbReference>
<dbReference type="OrthoDB" id="2683658at2759"/>